<evidence type="ECO:0000313" key="22">
    <source>
        <dbReference type="Proteomes" id="UP000190230"/>
    </source>
</evidence>
<evidence type="ECO:0000256" key="12">
    <source>
        <dbReference type="ARBA" id="ARBA00022989"/>
    </source>
</evidence>
<dbReference type="InterPro" id="IPR027417">
    <property type="entry name" value="P-loop_NTPase"/>
</dbReference>
<evidence type="ECO:0000256" key="1">
    <source>
        <dbReference type="ARBA" id="ARBA00004429"/>
    </source>
</evidence>
<feature type="coiled-coil region" evidence="16">
    <location>
        <begin position="263"/>
        <end position="290"/>
    </location>
</feature>
<keyword evidence="10" id="KW-0418">Kinase</keyword>
<evidence type="ECO:0000256" key="4">
    <source>
        <dbReference type="ARBA" id="ARBA00011903"/>
    </source>
</evidence>
<feature type="domain" description="AAA" evidence="19">
    <location>
        <begin position="581"/>
        <end position="725"/>
    </location>
</feature>
<dbReference type="PANTHER" id="PTHR32309:SF13">
    <property type="entry name" value="FERRIC ENTEROBACTIN TRANSPORT PROTEIN FEPE"/>
    <property type="match status" value="1"/>
</dbReference>
<comment type="similarity">
    <text evidence="3">Belongs to the etk/wzc family.</text>
</comment>
<sequence length="771" mass="87513">MKYNSNTGKEDNLFRYIIKTFFPFWPLFLVLVVVCVLGAWGYLKYVTPIYEASASIMIKDEEKGVDNSRIMESINPFDSKKIVENEIEVLKSRDLMKSVVRDLDLYAPIYEDGRIKAISAYTSSPIKVIVKEPNRISISNEEPEKHFFNYNFNEENVVFSGKEYSLNKWFEISNGQTIMFVKNDNVNKKASNPLFFYLLNPKIISTSLLDELDISTSNKLSSVVNLSIKDEVPERAENILNRLIYQYNQKIIKDQNELALSTMTFIDERIENVEEELDELEYKIQQYKSNEGVVDLSEQGRLYLQDVGENDKQISELELQLAVLNNVENYVISKGSAGGMVPSTLGISDPILSQLIEKLYNLEVDYERLKKTTGENNPILTSISNQISKIRPSILENVKSQRQNLQSRLSSLNSNNRRFNSTLRNIPGKERTLLEINRRKTIKNNLFSYLLQKREEAALANVPTNENSAMIDKAEASIYPVSPKPLFIYLIAILLAVGIGTGYVVGKEVLSGMVLYRDDIEGLTDIPVIAELFYAKKSKNKKFKKPQDFVLIEQFRQLGARLGLYRQDIQNKRILVTSGISGEGKSFVSSNLAFSLAQTGKRVVLVDMDFRKHNTSELFNLSNSKGIIGLLKGEVTYDEIIHPSEVNSNLFVIGTGARADDYTETLLNGKLEFLMDSLSDDFEYIIIDTAPVNILAEVNLIAEFSEKTLFVVRHGYTSKESLKRLDESAGLQSLKNVSIVFNGLKVRGMVLTDYGYGYDLKHVMSYANQKT</sequence>
<evidence type="ECO:0000259" key="19">
    <source>
        <dbReference type="Pfam" id="PF13614"/>
    </source>
</evidence>
<keyword evidence="13 17" id="KW-0472">Membrane</keyword>
<dbReference type="GO" id="GO:0005524">
    <property type="term" value="F:ATP binding"/>
    <property type="evidence" value="ECO:0007669"/>
    <property type="project" value="UniProtKB-KW"/>
</dbReference>
<feature type="coiled-coil region" evidence="16">
    <location>
        <begin position="352"/>
        <end position="422"/>
    </location>
</feature>
<dbReference type="InterPro" id="IPR032807">
    <property type="entry name" value="GNVR"/>
</dbReference>
<name>A0A1T5CS78_9FLAO</name>
<dbReference type="Pfam" id="PF13614">
    <property type="entry name" value="AAA_31"/>
    <property type="match status" value="1"/>
</dbReference>
<evidence type="ECO:0000313" key="21">
    <source>
        <dbReference type="EMBL" id="SKB62020.1"/>
    </source>
</evidence>
<keyword evidence="5" id="KW-1003">Cell membrane</keyword>
<comment type="similarity">
    <text evidence="2">Belongs to the CpsD/CapB family.</text>
</comment>
<dbReference type="GO" id="GO:0005886">
    <property type="term" value="C:plasma membrane"/>
    <property type="evidence" value="ECO:0007669"/>
    <property type="project" value="UniProtKB-SubCell"/>
</dbReference>
<gene>
    <name evidence="21" type="ORF">SAMN05660776_2153</name>
</gene>
<evidence type="ECO:0000256" key="7">
    <source>
        <dbReference type="ARBA" id="ARBA00022679"/>
    </source>
</evidence>
<feature type="transmembrane region" description="Helical" evidence="17">
    <location>
        <begin position="21"/>
        <end position="43"/>
    </location>
</feature>
<evidence type="ECO:0000256" key="2">
    <source>
        <dbReference type="ARBA" id="ARBA00007316"/>
    </source>
</evidence>
<evidence type="ECO:0000256" key="13">
    <source>
        <dbReference type="ARBA" id="ARBA00023136"/>
    </source>
</evidence>
<evidence type="ECO:0000256" key="11">
    <source>
        <dbReference type="ARBA" id="ARBA00022840"/>
    </source>
</evidence>
<feature type="domain" description="Polysaccharide chain length determinant N-terminal" evidence="18">
    <location>
        <begin position="18"/>
        <end position="103"/>
    </location>
</feature>
<protein>
    <recommendedName>
        <fullName evidence="4">non-specific protein-tyrosine kinase</fullName>
        <ecNumber evidence="4">2.7.10.2</ecNumber>
    </recommendedName>
</protein>
<comment type="catalytic activity">
    <reaction evidence="15">
        <text>L-tyrosyl-[protein] + ATP = O-phospho-L-tyrosyl-[protein] + ADP + H(+)</text>
        <dbReference type="Rhea" id="RHEA:10596"/>
        <dbReference type="Rhea" id="RHEA-COMP:10136"/>
        <dbReference type="Rhea" id="RHEA-COMP:20101"/>
        <dbReference type="ChEBI" id="CHEBI:15378"/>
        <dbReference type="ChEBI" id="CHEBI:30616"/>
        <dbReference type="ChEBI" id="CHEBI:46858"/>
        <dbReference type="ChEBI" id="CHEBI:61978"/>
        <dbReference type="ChEBI" id="CHEBI:456216"/>
        <dbReference type="EC" id="2.7.10.2"/>
    </reaction>
</comment>
<feature type="transmembrane region" description="Helical" evidence="17">
    <location>
        <begin position="486"/>
        <end position="506"/>
    </location>
</feature>
<dbReference type="Pfam" id="PF02706">
    <property type="entry name" value="Wzz"/>
    <property type="match status" value="1"/>
</dbReference>
<comment type="subcellular location">
    <subcellularLocation>
        <location evidence="1">Cell inner membrane</location>
        <topology evidence="1">Multi-pass membrane protein</topology>
    </subcellularLocation>
</comment>
<keyword evidence="8 17" id="KW-0812">Transmembrane</keyword>
<dbReference type="STRING" id="241145.SAMN05660776_2153"/>
<dbReference type="EC" id="2.7.10.2" evidence="4"/>
<keyword evidence="11" id="KW-0067">ATP-binding</keyword>
<dbReference type="InterPro" id="IPR025669">
    <property type="entry name" value="AAA_dom"/>
</dbReference>
<organism evidence="21 22">
    <name type="scientific">Salegentibacter holothuriorum</name>
    <dbReference type="NCBI Taxonomy" id="241145"/>
    <lineage>
        <taxon>Bacteria</taxon>
        <taxon>Pseudomonadati</taxon>
        <taxon>Bacteroidota</taxon>
        <taxon>Flavobacteriia</taxon>
        <taxon>Flavobacteriales</taxon>
        <taxon>Flavobacteriaceae</taxon>
        <taxon>Salegentibacter</taxon>
    </lineage>
</organism>
<dbReference type="EMBL" id="FUYY01000003">
    <property type="protein sequence ID" value="SKB62020.1"/>
    <property type="molecule type" value="Genomic_DNA"/>
</dbReference>
<dbReference type="AlphaFoldDB" id="A0A1T5CS78"/>
<proteinExistence type="inferred from homology"/>
<evidence type="ECO:0000256" key="10">
    <source>
        <dbReference type="ARBA" id="ARBA00022777"/>
    </source>
</evidence>
<evidence type="ECO:0000256" key="9">
    <source>
        <dbReference type="ARBA" id="ARBA00022741"/>
    </source>
</evidence>
<dbReference type="Proteomes" id="UP000190230">
    <property type="component" value="Unassembled WGS sequence"/>
</dbReference>
<keyword evidence="22" id="KW-1185">Reference proteome</keyword>
<dbReference type="PANTHER" id="PTHR32309">
    <property type="entry name" value="TYROSINE-PROTEIN KINASE"/>
    <property type="match status" value="1"/>
</dbReference>
<keyword evidence="12 17" id="KW-1133">Transmembrane helix</keyword>
<keyword evidence="9" id="KW-0547">Nucleotide-binding</keyword>
<dbReference type="Pfam" id="PF13807">
    <property type="entry name" value="GNVR"/>
    <property type="match status" value="1"/>
</dbReference>
<keyword evidence="6" id="KW-0997">Cell inner membrane</keyword>
<evidence type="ECO:0000256" key="16">
    <source>
        <dbReference type="SAM" id="Coils"/>
    </source>
</evidence>
<dbReference type="OrthoDB" id="9794577at2"/>
<dbReference type="RefSeq" id="WP_079721005.1">
    <property type="nucleotide sequence ID" value="NZ_FUYY01000003.1"/>
</dbReference>
<accession>A0A1T5CS78</accession>
<evidence type="ECO:0000256" key="3">
    <source>
        <dbReference type="ARBA" id="ARBA00008883"/>
    </source>
</evidence>
<evidence type="ECO:0000256" key="17">
    <source>
        <dbReference type="SAM" id="Phobius"/>
    </source>
</evidence>
<evidence type="ECO:0000256" key="15">
    <source>
        <dbReference type="ARBA" id="ARBA00051245"/>
    </source>
</evidence>
<dbReference type="Gene3D" id="3.40.50.300">
    <property type="entry name" value="P-loop containing nucleotide triphosphate hydrolases"/>
    <property type="match status" value="1"/>
</dbReference>
<keyword evidence="7" id="KW-0808">Transferase</keyword>
<keyword evidence="14" id="KW-0829">Tyrosine-protein kinase</keyword>
<dbReference type="NCBIfam" id="TIGR01007">
    <property type="entry name" value="eps_fam"/>
    <property type="match status" value="1"/>
</dbReference>
<dbReference type="InterPro" id="IPR050445">
    <property type="entry name" value="Bact_polysacc_biosynth/exp"/>
</dbReference>
<dbReference type="GO" id="GO:0004715">
    <property type="term" value="F:non-membrane spanning protein tyrosine kinase activity"/>
    <property type="evidence" value="ECO:0007669"/>
    <property type="project" value="UniProtKB-EC"/>
</dbReference>
<feature type="domain" description="Tyrosine-protein kinase G-rich" evidence="20">
    <location>
        <begin position="430"/>
        <end position="508"/>
    </location>
</feature>
<dbReference type="CDD" id="cd05387">
    <property type="entry name" value="BY-kinase"/>
    <property type="match status" value="1"/>
</dbReference>
<dbReference type="InterPro" id="IPR005702">
    <property type="entry name" value="Wzc-like_C"/>
</dbReference>
<keyword evidence="16" id="KW-0175">Coiled coil</keyword>
<evidence type="ECO:0000256" key="14">
    <source>
        <dbReference type="ARBA" id="ARBA00023137"/>
    </source>
</evidence>
<reference evidence="22" key="1">
    <citation type="submission" date="2017-02" db="EMBL/GenBank/DDBJ databases">
        <authorList>
            <person name="Varghese N."/>
            <person name="Submissions S."/>
        </authorList>
    </citation>
    <scope>NUCLEOTIDE SEQUENCE [LARGE SCALE GENOMIC DNA]</scope>
    <source>
        <strain evidence="22">DSM 23405</strain>
    </source>
</reference>
<evidence type="ECO:0000259" key="18">
    <source>
        <dbReference type="Pfam" id="PF02706"/>
    </source>
</evidence>
<evidence type="ECO:0000256" key="6">
    <source>
        <dbReference type="ARBA" id="ARBA00022519"/>
    </source>
</evidence>
<dbReference type="SUPFAM" id="SSF52540">
    <property type="entry name" value="P-loop containing nucleoside triphosphate hydrolases"/>
    <property type="match status" value="1"/>
</dbReference>
<evidence type="ECO:0000259" key="20">
    <source>
        <dbReference type="Pfam" id="PF13807"/>
    </source>
</evidence>
<evidence type="ECO:0000256" key="8">
    <source>
        <dbReference type="ARBA" id="ARBA00022692"/>
    </source>
</evidence>
<dbReference type="InterPro" id="IPR003856">
    <property type="entry name" value="LPS_length_determ_N"/>
</dbReference>
<evidence type="ECO:0000256" key="5">
    <source>
        <dbReference type="ARBA" id="ARBA00022475"/>
    </source>
</evidence>